<proteinExistence type="predicted"/>
<accession>A0A5N7MS84</accession>
<dbReference type="AlphaFoldDB" id="A0A5N7MS84"/>
<evidence type="ECO:0000313" key="3">
    <source>
        <dbReference type="Proteomes" id="UP000403266"/>
    </source>
</evidence>
<dbReference type="CDD" id="cd00920">
    <property type="entry name" value="Cupredoxin"/>
    <property type="match status" value="1"/>
</dbReference>
<dbReference type="Proteomes" id="UP000403266">
    <property type="component" value="Unassembled WGS sequence"/>
</dbReference>
<dbReference type="Pfam" id="PF13473">
    <property type="entry name" value="Cupredoxin_1"/>
    <property type="match status" value="1"/>
</dbReference>
<dbReference type="InterPro" id="IPR008972">
    <property type="entry name" value="Cupredoxin"/>
</dbReference>
<protein>
    <submittedName>
        <fullName evidence="2">Copper-binding protein</fullName>
    </submittedName>
</protein>
<organism evidence="2 3">
    <name type="scientific">Microvirga tunisiensis</name>
    <dbReference type="NCBI Taxonomy" id="2108360"/>
    <lineage>
        <taxon>Bacteria</taxon>
        <taxon>Pseudomonadati</taxon>
        <taxon>Pseudomonadota</taxon>
        <taxon>Alphaproteobacteria</taxon>
        <taxon>Hyphomicrobiales</taxon>
        <taxon>Methylobacteriaceae</taxon>
        <taxon>Microvirga</taxon>
    </lineage>
</organism>
<dbReference type="Gene3D" id="2.60.40.420">
    <property type="entry name" value="Cupredoxins - blue copper proteins"/>
    <property type="match status" value="1"/>
</dbReference>
<dbReference type="OrthoDB" id="7408985at2"/>
<feature type="domain" description="EfeO-type cupredoxin-like" evidence="1">
    <location>
        <begin position="51"/>
        <end position="156"/>
    </location>
</feature>
<dbReference type="SUPFAM" id="SSF49503">
    <property type="entry name" value="Cupredoxins"/>
    <property type="match status" value="1"/>
</dbReference>
<evidence type="ECO:0000259" key="1">
    <source>
        <dbReference type="Pfam" id="PF13473"/>
    </source>
</evidence>
<sequence length="157" mass="16561">MRANIGMNPQGCYDKPVLLMGGAHENLTDHHGPGHRPLRECVGRDAPPDGAQAKPVNIILSDFAFTPQNVRLHHGQAYQLRLMNRGSGGHNLAAPEFFAAAQISPADAAAIAGGGIEVGKGESRTLRLVPVAAGRYNMSCTHFLHAGFGMTGSITVD</sequence>
<comment type="caution">
    <text evidence="2">The sequence shown here is derived from an EMBL/GenBank/DDBJ whole genome shotgun (WGS) entry which is preliminary data.</text>
</comment>
<gene>
    <name evidence="2" type="ORF">FS320_33555</name>
</gene>
<reference evidence="2 3" key="1">
    <citation type="journal article" date="2019" name="Syst. Appl. Microbiol.">
        <title>Microvirga tunisiensis sp. nov., a root nodule symbiotic bacterium isolated from Lupinus micranthus and L. luteus grown in Northern Tunisia.</title>
        <authorList>
            <person name="Msaddak A."/>
            <person name="Rejili M."/>
            <person name="Duran D."/>
            <person name="Mars M."/>
            <person name="Palacios J.M."/>
            <person name="Ruiz-Argueso T."/>
            <person name="Rey L."/>
            <person name="Imperial J."/>
        </authorList>
    </citation>
    <scope>NUCLEOTIDE SEQUENCE [LARGE SCALE GENOMIC DNA]</scope>
    <source>
        <strain evidence="2 3">Lmie10</strain>
    </source>
</reference>
<evidence type="ECO:0000313" key="2">
    <source>
        <dbReference type="EMBL" id="MPR29861.1"/>
    </source>
</evidence>
<keyword evidence="3" id="KW-1185">Reference proteome</keyword>
<dbReference type="InterPro" id="IPR028096">
    <property type="entry name" value="EfeO_Cupredoxin"/>
</dbReference>
<dbReference type="EMBL" id="VOSK01000279">
    <property type="protein sequence ID" value="MPR29861.1"/>
    <property type="molecule type" value="Genomic_DNA"/>
</dbReference>
<name>A0A5N7MS84_9HYPH</name>